<evidence type="ECO:0000256" key="3">
    <source>
        <dbReference type="ARBA" id="ARBA00022517"/>
    </source>
</evidence>
<evidence type="ECO:0000256" key="2">
    <source>
        <dbReference type="ARBA" id="ARBA00007466"/>
    </source>
</evidence>
<evidence type="ECO:0000313" key="8">
    <source>
        <dbReference type="EMBL" id="ETO08878.1"/>
    </source>
</evidence>
<accession>X6M4I5</accession>
<feature type="compositionally biased region" description="Basic and acidic residues" evidence="7">
    <location>
        <begin position="19"/>
        <end position="33"/>
    </location>
</feature>
<sequence>MFDAVEDKDGMQELDFEIDERYMPKKPKLKVELMEDNEEEIDKEKEDDDDKKEENEEEEEEEEGNEEENEENSEFEDAILKAEPVGDDRNVLETMKLKEEMETEQLKKQKQETGTRSTSASKEKIANNAVNKEWNLLDLRGKNDIIGESNLRDIPFLLTIPETFEEFEELILDKSPEEQLTLFKRMRGTNHVRLQSENRGKIIRLYDMLMEHLKLLCTHFEPKADTSDPANVSFYQYIDVMTRTLFALSHDVSDYAYQCHKNKLSNISTHLHDYYDPKTNQHLFSPSNGVDKEHKTDISFMPSGYLLFYLKTIAHIFPKDSKNNNLTACVLLILNKIITQIPIQGSRDVLCYIFCIQLVLEIVEKRQRYVPEVVRGLFNLMRAGFMNSNELIKNQFDLLKETDDLYFLFKPGSNIWNIRVCVFYLLFYFYVRKKGIEIFLYNESAKDEIASNERGSRLPIRWIFLTSNAHPRVFETRDFKSQLLYATLSLLEQSHKMWKNFLAYTEVFGPFLDLLQKHETMILSHSNGTEFANFYNNLFRQIYHRAVTQSLCRRPLHSIRRRIPLQMLEPEFDPDLKPTFLRLKVKNEKHLEKKKFRLLKKAKRKQERSLMRELTRDTQFIMAERVKRKKEHEAKTKAKWVHEYQSLMEQARDTNTFQMVGKKLKKRMVKQGVIRGLCVELSAFERQKNENVIRKNGQSIDGFAIFLVFTLFGKGSEDEMVTKY</sequence>
<proteinExistence type="inferred from homology"/>
<evidence type="ECO:0000256" key="4">
    <source>
        <dbReference type="ARBA" id="ARBA00022552"/>
    </source>
</evidence>
<dbReference type="GO" id="GO:0030490">
    <property type="term" value="P:maturation of SSU-rRNA"/>
    <property type="evidence" value="ECO:0007669"/>
    <property type="project" value="TreeGrafter"/>
</dbReference>
<evidence type="ECO:0000256" key="6">
    <source>
        <dbReference type="ARBA" id="ARBA00024695"/>
    </source>
</evidence>
<name>X6M4I5_RETFI</name>
<dbReference type="GO" id="GO:0030692">
    <property type="term" value="C:Noc4p-Nop14p complex"/>
    <property type="evidence" value="ECO:0007669"/>
    <property type="project" value="TreeGrafter"/>
</dbReference>
<dbReference type="Pfam" id="PF04147">
    <property type="entry name" value="Nop14"/>
    <property type="match status" value="1"/>
</dbReference>
<keyword evidence="3" id="KW-0690">Ribosome biogenesis</keyword>
<evidence type="ECO:0000313" key="9">
    <source>
        <dbReference type="Proteomes" id="UP000023152"/>
    </source>
</evidence>
<evidence type="ECO:0000256" key="1">
    <source>
        <dbReference type="ARBA" id="ARBA00004604"/>
    </source>
</evidence>
<keyword evidence="5" id="KW-0539">Nucleus</keyword>
<keyword evidence="4" id="KW-0698">rRNA processing</keyword>
<feature type="compositionally biased region" description="Acidic residues" evidence="7">
    <location>
        <begin position="34"/>
        <end position="77"/>
    </location>
</feature>
<dbReference type="InterPro" id="IPR007276">
    <property type="entry name" value="Nop14"/>
</dbReference>
<dbReference type="Proteomes" id="UP000023152">
    <property type="component" value="Unassembled WGS sequence"/>
</dbReference>
<comment type="function">
    <text evidence="6">Involved in nucleolar processing of pre-18S ribosomal RNA. Has a role in the nuclear export of 40S pre-ribosomal subunit to the cytoplasm.</text>
</comment>
<comment type="subcellular location">
    <subcellularLocation>
        <location evidence="1">Nucleus</location>
        <location evidence="1">Nucleolus</location>
    </subcellularLocation>
</comment>
<gene>
    <name evidence="8" type="ORF">RFI_28508</name>
</gene>
<feature type="compositionally biased region" description="Basic and acidic residues" evidence="7">
    <location>
        <begin position="1"/>
        <end position="11"/>
    </location>
</feature>
<evidence type="ECO:0000256" key="5">
    <source>
        <dbReference type="ARBA" id="ARBA00023242"/>
    </source>
</evidence>
<dbReference type="EMBL" id="ASPP01024601">
    <property type="protein sequence ID" value="ETO08878.1"/>
    <property type="molecule type" value="Genomic_DNA"/>
</dbReference>
<dbReference type="OrthoDB" id="441771at2759"/>
<dbReference type="GO" id="GO:0032040">
    <property type="term" value="C:small-subunit processome"/>
    <property type="evidence" value="ECO:0007669"/>
    <property type="project" value="InterPro"/>
</dbReference>
<reference evidence="8 9" key="1">
    <citation type="journal article" date="2013" name="Curr. Biol.">
        <title>The Genome of the Foraminiferan Reticulomyxa filosa.</title>
        <authorList>
            <person name="Glockner G."/>
            <person name="Hulsmann N."/>
            <person name="Schleicher M."/>
            <person name="Noegel A.A."/>
            <person name="Eichinger L."/>
            <person name="Gallinger C."/>
            <person name="Pawlowski J."/>
            <person name="Sierra R."/>
            <person name="Euteneuer U."/>
            <person name="Pillet L."/>
            <person name="Moustafa A."/>
            <person name="Platzer M."/>
            <person name="Groth M."/>
            <person name="Szafranski K."/>
            <person name="Schliwa M."/>
        </authorList>
    </citation>
    <scope>NUCLEOTIDE SEQUENCE [LARGE SCALE GENOMIC DNA]</scope>
</reference>
<organism evidence="8 9">
    <name type="scientific">Reticulomyxa filosa</name>
    <dbReference type="NCBI Taxonomy" id="46433"/>
    <lineage>
        <taxon>Eukaryota</taxon>
        <taxon>Sar</taxon>
        <taxon>Rhizaria</taxon>
        <taxon>Retaria</taxon>
        <taxon>Foraminifera</taxon>
        <taxon>Monothalamids</taxon>
        <taxon>Reticulomyxidae</taxon>
        <taxon>Reticulomyxa</taxon>
    </lineage>
</organism>
<dbReference type="PANTHER" id="PTHR23183:SF0">
    <property type="entry name" value="NUCLEOLAR PROTEIN 14"/>
    <property type="match status" value="1"/>
</dbReference>
<feature type="region of interest" description="Disordered" evidence="7">
    <location>
        <begin position="1"/>
        <end position="122"/>
    </location>
</feature>
<protein>
    <submittedName>
        <fullName evidence="8">Uncharacterized protein</fullName>
    </submittedName>
</protein>
<dbReference type="AlphaFoldDB" id="X6M4I5"/>
<feature type="compositionally biased region" description="Basic and acidic residues" evidence="7">
    <location>
        <begin position="78"/>
        <end position="113"/>
    </location>
</feature>
<dbReference type="PANTHER" id="PTHR23183">
    <property type="entry name" value="NOP14"/>
    <property type="match status" value="1"/>
</dbReference>
<comment type="similarity">
    <text evidence="2">Belongs to the NOP14 family.</text>
</comment>
<comment type="caution">
    <text evidence="8">The sequence shown here is derived from an EMBL/GenBank/DDBJ whole genome shotgun (WGS) entry which is preliminary data.</text>
</comment>
<evidence type="ECO:0000256" key="7">
    <source>
        <dbReference type="SAM" id="MobiDB-lite"/>
    </source>
</evidence>
<keyword evidence="9" id="KW-1185">Reference proteome</keyword>